<keyword evidence="11 16" id="KW-1133">Transmembrane helix</keyword>
<evidence type="ECO:0000256" key="15">
    <source>
        <dbReference type="ARBA" id="ARBA00023316"/>
    </source>
</evidence>
<keyword evidence="2 16" id="KW-1003">Cell membrane</keyword>
<keyword evidence="3 16" id="KW-0997">Cell inner membrane</keyword>
<comment type="similarity">
    <text evidence="16">Belongs to the transpeptidase family. FtsI subfamily.</text>
</comment>
<dbReference type="GO" id="GO:0071555">
    <property type="term" value="P:cell wall organization"/>
    <property type="evidence" value="ECO:0007669"/>
    <property type="project" value="UniProtKB-KW"/>
</dbReference>
<dbReference type="GO" id="GO:0043093">
    <property type="term" value="P:FtsZ-dependent cytokinesis"/>
    <property type="evidence" value="ECO:0007669"/>
    <property type="project" value="UniProtKB-UniRule"/>
</dbReference>
<feature type="domain" description="Penicillin-binding protein dimerisation" evidence="18">
    <location>
        <begin position="62"/>
        <end position="210"/>
    </location>
</feature>
<evidence type="ECO:0000256" key="7">
    <source>
        <dbReference type="ARBA" id="ARBA00022692"/>
    </source>
</evidence>
<evidence type="ECO:0000256" key="16">
    <source>
        <dbReference type="HAMAP-Rule" id="MF_02080"/>
    </source>
</evidence>
<evidence type="ECO:0000256" key="8">
    <source>
        <dbReference type="ARBA" id="ARBA00022801"/>
    </source>
</evidence>
<keyword evidence="5 16" id="KW-0121">Carboxypeptidase</keyword>
<dbReference type="InterPro" id="IPR001460">
    <property type="entry name" value="PCN-bd_Tpept"/>
</dbReference>
<feature type="transmembrane region" description="Helical" evidence="16">
    <location>
        <begin position="20"/>
        <end position="41"/>
    </location>
</feature>
<comment type="subcellular location">
    <subcellularLocation>
        <location evidence="16">Cell inner membrane</location>
        <topology evidence="16">Single-pass membrane protein</topology>
    </subcellularLocation>
    <subcellularLocation>
        <location evidence="1">Membrane</location>
    </subcellularLocation>
</comment>
<comment type="pathway">
    <text evidence="16">Cell wall biogenesis; peptidoglycan biosynthesis.</text>
</comment>
<dbReference type="GO" id="GO:0008955">
    <property type="term" value="F:peptidoglycan glycosyltransferase activity"/>
    <property type="evidence" value="ECO:0007669"/>
    <property type="project" value="InterPro"/>
</dbReference>
<name>A0A7W1WYM5_9GAMM</name>
<keyword evidence="13 16" id="KW-0717">Septation</keyword>
<evidence type="ECO:0000256" key="6">
    <source>
        <dbReference type="ARBA" id="ARBA00022670"/>
    </source>
</evidence>
<evidence type="ECO:0000256" key="4">
    <source>
        <dbReference type="ARBA" id="ARBA00022618"/>
    </source>
</evidence>
<accession>A0A7W1WYM5</accession>
<evidence type="ECO:0000256" key="10">
    <source>
        <dbReference type="ARBA" id="ARBA00022984"/>
    </source>
</evidence>
<proteinExistence type="inferred from homology"/>
<dbReference type="EC" id="3.4.16.4" evidence="16"/>
<keyword evidence="6 16" id="KW-0645">Protease</keyword>
<dbReference type="Gene3D" id="3.30.450.330">
    <property type="match status" value="1"/>
</dbReference>
<dbReference type="InterPro" id="IPR050515">
    <property type="entry name" value="Beta-lactam/transpept"/>
</dbReference>
<comment type="function">
    <text evidence="16">Catalyzes cross-linking of the peptidoglycan cell wall at the division septum.</text>
</comment>
<evidence type="ECO:0000256" key="14">
    <source>
        <dbReference type="ARBA" id="ARBA00023306"/>
    </source>
</evidence>
<dbReference type="RefSeq" id="WP_181739280.1">
    <property type="nucleotide sequence ID" value="NZ_JACEMT010000046.1"/>
</dbReference>
<dbReference type="GO" id="GO:0008360">
    <property type="term" value="P:regulation of cell shape"/>
    <property type="evidence" value="ECO:0007669"/>
    <property type="project" value="UniProtKB-KW"/>
</dbReference>
<dbReference type="Gene3D" id="3.40.710.10">
    <property type="entry name" value="DD-peptidase/beta-lactamase superfamily"/>
    <property type="match status" value="1"/>
</dbReference>
<dbReference type="SUPFAM" id="SSF56519">
    <property type="entry name" value="Penicillin binding protein dimerisation domain"/>
    <property type="match status" value="1"/>
</dbReference>
<evidence type="ECO:0000256" key="9">
    <source>
        <dbReference type="ARBA" id="ARBA00022960"/>
    </source>
</evidence>
<evidence type="ECO:0000256" key="2">
    <source>
        <dbReference type="ARBA" id="ARBA00022475"/>
    </source>
</evidence>
<protein>
    <recommendedName>
        <fullName evidence="16">Peptidoglycan D,D-transpeptidase FtsI</fullName>
        <ecNumber evidence="16">3.4.16.4</ecNumber>
    </recommendedName>
    <alternativeName>
        <fullName evidence="16">Penicillin-binding protein 3</fullName>
        <shortName evidence="16">PBP-3</shortName>
    </alternativeName>
</protein>
<dbReference type="GO" id="GO:0000917">
    <property type="term" value="P:division septum assembly"/>
    <property type="evidence" value="ECO:0007669"/>
    <property type="project" value="UniProtKB-KW"/>
</dbReference>
<comment type="caution">
    <text evidence="19">The sequence shown here is derived from an EMBL/GenBank/DDBJ whole genome shotgun (WGS) entry which is preliminary data.</text>
</comment>
<organism evidence="19 20">
    <name type="scientific">Marinobacterium marinum</name>
    <dbReference type="NCBI Taxonomy" id="2756129"/>
    <lineage>
        <taxon>Bacteria</taxon>
        <taxon>Pseudomonadati</taxon>
        <taxon>Pseudomonadota</taxon>
        <taxon>Gammaproteobacteria</taxon>
        <taxon>Oceanospirillales</taxon>
        <taxon>Oceanospirillaceae</taxon>
        <taxon>Marinobacterium</taxon>
    </lineage>
</organism>
<dbReference type="UniPathway" id="UPA00219"/>
<dbReference type="InterPro" id="IPR012338">
    <property type="entry name" value="Beta-lactam/transpept-like"/>
</dbReference>
<dbReference type="Pfam" id="PF00905">
    <property type="entry name" value="Transpeptidase"/>
    <property type="match status" value="1"/>
</dbReference>
<keyword evidence="4 16" id="KW-0132">Cell division</keyword>
<evidence type="ECO:0000256" key="3">
    <source>
        <dbReference type="ARBA" id="ARBA00022519"/>
    </source>
</evidence>
<dbReference type="Pfam" id="PF03717">
    <property type="entry name" value="PBP_dimer"/>
    <property type="match status" value="1"/>
</dbReference>
<dbReference type="InterPro" id="IPR036138">
    <property type="entry name" value="PBP_dimer_sf"/>
</dbReference>
<keyword evidence="14 16" id="KW-0131">Cell cycle</keyword>
<evidence type="ECO:0000313" key="19">
    <source>
        <dbReference type="EMBL" id="MBA4502462.1"/>
    </source>
</evidence>
<evidence type="ECO:0000256" key="1">
    <source>
        <dbReference type="ARBA" id="ARBA00004370"/>
    </source>
</evidence>
<dbReference type="EMBL" id="JACEMT010000046">
    <property type="protein sequence ID" value="MBA4502462.1"/>
    <property type="molecule type" value="Genomic_DNA"/>
</dbReference>
<evidence type="ECO:0000256" key="13">
    <source>
        <dbReference type="ARBA" id="ARBA00023210"/>
    </source>
</evidence>
<keyword evidence="9 16" id="KW-0133">Cell shape</keyword>
<dbReference type="GO" id="GO:0006508">
    <property type="term" value="P:proteolysis"/>
    <property type="evidence" value="ECO:0007669"/>
    <property type="project" value="UniProtKB-KW"/>
</dbReference>
<dbReference type="InterPro" id="IPR037532">
    <property type="entry name" value="FtsI_transpept"/>
</dbReference>
<sequence>MSSNKESDMQNQAARGWRIWLVLVLLALIVAAITSKLFSLYTNEQEFLRSQGDARSLRTMLIPAHRGVISDRNGEPLAVSAPVATIWADPLKSDLQHAGLTRLAQLLEMRPHDLKAELSANRERRFLYLKRQVTPELAEKVEALGVTGIHVDREYKRYYPSGEVSTHLVGFTNVDGEGQEGLELAYNHSLRGEPGRKLVLKDRVGRTIKHIRSLQDADPGDDLQLSIDLRVQYMAYREMKAAVDVHKADSGSAVVLDARTGEVLALVNQPSYNPNERSGLNTSALRNRALTDLFEPGSTTKPFTVAAAMMSGKYTRDSIIDTSPGYIRVSGATIKDHRNYGELSLTGIITKSSNVGVTKLALAMEPDSVRNMLSNVGMGRDSGTGFPGERTGVLPYLNERQRVERATMSYGYGLSTTLLQLAQSYVPLAADGVFRPATLLKQTQPTAGTRVMPPGVAPQILDMMETVIGPTGTGRRAAVEGYRVGGKTGTVHKASGGGYAADKYVSVFAGVVPVSNPRLVIAVMVDNPKGQEYYGGLVAAPIFSRVAGGALRLLNVPPDKWPESSSSRVAMQ</sequence>
<dbReference type="Proteomes" id="UP000538931">
    <property type="component" value="Unassembled WGS sequence"/>
</dbReference>
<dbReference type="PANTHER" id="PTHR30627:SF1">
    <property type="entry name" value="PEPTIDOGLYCAN D,D-TRANSPEPTIDASE FTSI"/>
    <property type="match status" value="1"/>
</dbReference>
<dbReference type="GO" id="GO:0009252">
    <property type="term" value="P:peptidoglycan biosynthetic process"/>
    <property type="evidence" value="ECO:0007669"/>
    <property type="project" value="UniProtKB-UniRule"/>
</dbReference>
<dbReference type="InterPro" id="IPR005311">
    <property type="entry name" value="PBP_dimer"/>
</dbReference>
<dbReference type="HAMAP" id="MF_02080">
    <property type="entry name" value="FtsI_transpept"/>
    <property type="match status" value="1"/>
</dbReference>
<keyword evidence="8 16" id="KW-0378">Hydrolase</keyword>
<feature type="domain" description="Penicillin-binding protein transpeptidase" evidence="17">
    <location>
        <begin position="251"/>
        <end position="546"/>
    </location>
</feature>
<gene>
    <name evidence="16" type="primary">ftsI</name>
    <name evidence="19" type="ORF">H1S06_08810</name>
</gene>
<evidence type="ECO:0000256" key="11">
    <source>
        <dbReference type="ARBA" id="ARBA00022989"/>
    </source>
</evidence>
<feature type="active site" description="Acyl-ester intermediate" evidence="16">
    <location>
        <position position="298"/>
    </location>
</feature>
<keyword evidence="20" id="KW-1185">Reference proteome</keyword>
<evidence type="ECO:0000259" key="18">
    <source>
        <dbReference type="Pfam" id="PF03717"/>
    </source>
</evidence>
<dbReference type="PANTHER" id="PTHR30627">
    <property type="entry name" value="PEPTIDOGLYCAN D,D-TRANSPEPTIDASE"/>
    <property type="match status" value="1"/>
</dbReference>
<evidence type="ECO:0000256" key="5">
    <source>
        <dbReference type="ARBA" id="ARBA00022645"/>
    </source>
</evidence>
<dbReference type="GO" id="GO:0005886">
    <property type="term" value="C:plasma membrane"/>
    <property type="evidence" value="ECO:0007669"/>
    <property type="project" value="UniProtKB-SubCell"/>
</dbReference>
<evidence type="ECO:0000313" key="20">
    <source>
        <dbReference type="Proteomes" id="UP000538931"/>
    </source>
</evidence>
<evidence type="ECO:0000259" key="17">
    <source>
        <dbReference type="Pfam" id="PF00905"/>
    </source>
</evidence>
<keyword evidence="12 16" id="KW-0472">Membrane</keyword>
<dbReference type="SUPFAM" id="SSF56601">
    <property type="entry name" value="beta-lactamase/transpeptidase-like"/>
    <property type="match status" value="1"/>
</dbReference>
<reference evidence="19 20" key="1">
    <citation type="submission" date="2020-07" db="EMBL/GenBank/DDBJ databases">
        <title>Bacterium isolated from marien macroalgae.</title>
        <authorList>
            <person name="Zhu K."/>
            <person name="Lu D."/>
            <person name="Du Z."/>
        </authorList>
    </citation>
    <scope>NUCLEOTIDE SEQUENCE [LARGE SCALE GENOMIC DNA]</scope>
    <source>
        <strain evidence="19 20">3-1745</strain>
    </source>
</reference>
<keyword evidence="7 16" id="KW-0812">Transmembrane</keyword>
<dbReference type="Gene3D" id="3.90.1310.10">
    <property type="entry name" value="Penicillin-binding protein 2a (Domain 2)"/>
    <property type="match status" value="1"/>
</dbReference>
<comment type="catalytic activity">
    <reaction evidence="16">
        <text>Preferential cleavage: (Ac)2-L-Lys-D-Ala-|-D-Ala. Also transpeptidation of peptidyl-alanyl moieties that are N-acyl substituents of D-alanine.</text>
        <dbReference type="EC" id="3.4.16.4"/>
    </reaction>
</comment>
<dbReference type="AlphaFoldDB" id="A0A7W1WYM5"/>
<evidence type="ECO:0000256" key="12">
    <source>
        <dbReference type="ARBA" id="ARBA00023136"/>
    </source>
</evidence>
<dbReference type="GO" id="GO:0009002">
    <property type="term" value="F:serine-type D-Ala-D-Ala carboxypeptidase activity"/>
    <property type="evidence" value="ECO:0007669"/>
    <property type="project" value="UniProtKB-UniRule"/>
</dbReference>
<keyword evidence="15 16" id="KW-0961">Cell wall biogenesis/degradation</keyword>
<dbReference type="GO" id="GO:0008658">
    <property type="term" value="F:penicillin binding"/>
    <property type="evidence" value="ECO:0007669"/>
    <property type="project" value="InterPro"/>
</dbReference>
<keyword evidence="10 16" id="KW-0573">Peptidoglycan synthesis</keyword>